<gene>
    <name evidence="7" type="ORF">E8L99_02785</name>
</gene>
<dbReference type="Gene3D" id="1.10.760.10">
    <property type="entry name" value="Cytochrome c-like domain"/>
    <property type="match status" value="2"/>
</dbReference>
<dbReference type="GO" id="GO:0046872">
    <property type="term" value="F:metal ion binding"/>
    <property type="evidence" value="ECO:0007669"/>
    <property type="project" value="UniProtKB-KW"/>
</dbReference>
<dbReference type="InterPro" id="IPR036909">
    <property type="entry name" value="Cyt_c-like_dom_sf"/>
</dbReference>
<evidence type="ECO:0000256" key="3">
    <source>
        <dbReference type="ARBA" id="ARBA00023004"/>
    </source>
</evidence>
<dbReference type="EMBL" id="CP039865">
    <property type="protein sequence ID" value="QCK84782.1"/>
    <property type="molecule type" value="Genomic_DNA"/>
</dbReference>
<proteinExistence type="predicted"/>
<evidence type="ECO:0000259" key="6">
    <source>
        <dbReference type="PROSITE" id="PS51007"/>
    </source>
</evidence>
<dbReference type="AlphaFoldDB" id="A0A4D7QKD6"/>
<dbReference type="KEGG" id="paqt:E8L99_02785"/>
<dbReference type="OrthoDB" id="9811281at2"/>
<keyword evidence="1 4" id="KW-0349">Heme</keyword>
<evidence type="ECO:0000256" key="5">
    <source>
        <dbReference type="SAM" id="SignalP"/>
    </source>
</evidence>
<sequence>MPPKQHEVRRPRRVLAALVLLAGLGTGSAQAQTPLERGRYLMNGIVACGNCHTPIGPQGPVAGQELAGRLLADEPPFTAYASNITPDPETGIGRWTDEQIILAIREGKRPDGSIIGPPMPIELYRGMADEDVRAIAAYLRAVPPVRNAVPRSIYRIPLPPNYGPPVGSVPRPLPAQGLAYGAYLAGPLGHCTDCHSARLPTGGPDLEKGLGAGGMPFAGPWGISHAANLTPTGLSRWSDAQVKAMITTGVRPDGSRMNPPMGYGFYATMTTADLDALVAYLRSLPPK</sequence>
<evidence type="ECO:0000256" key="1">
    <source>
        <dbReference type="ARBA" id="ARBA00022617"/>
    </source>
</evidence>
<dbReference type="InterPro" id="IPR051459">
    <property type="entry name" value="Cytochrome_c-type_DH"/>
</dbReference>
<organism evidence="7 8">
    <name type="scientific">Phreatobacter aquaticus</name>
    <dbReference type="NCBI Taxonomy" id="2570229"/>
    <lineage>
        <taxon>Bacteria</taxon>
        <taxon>Pseudomonadati</taxon>
        <taxon>Pseudomonadota</taxon>
        <taxon>Alphaproteobacteria</taxon>
        <taxon>Hyphomicrobiales</taxon>
        <taxon>Phreatobacteraceae</taxon>
        <taxon>Phreatobacter</taxon>
    </lineage>
</organism>
<keyword evidence="8" id="KW-1185">Reference proteome</keyword>
<keyword evidence="2 4" id="KW-0479">Metal-binding</keyword>
<feature type="chain" id="PRO_5020477657" evidence="5">
    <location>
        <begin position="32"/>
        <end position="287"/>
    </location>
</feature>
<dbReference type="SUPFAM" id="SSF46626">
    <property type="entry name" value="Cytochrome c"/>
    <property type="match status" value="2"/>
</dbReference>
<dbReference type="PROSITE" id="PS51007">
    <property type="entry name" value="CYTC"/>
    <property type="match status" value="2"/>
</dbReference>
<dbReference type="GO" id="GO:0020037">
    <property type="term" value="F:heme binding"/>
    <property type="evidence" value="ECO:0007669"/>
    <property type="project" value="InterPro"/>
</dbReference>
<feature type="signal peptide" evidence="5">
    <location>
        <begin position="1"/>
        <end position="31"/>
    </location>
</feature>
<evidence type="ECO:0000256" key="2">
    <source>
        <dbReference type="ARBA" id="ARBA00022723"/>
    </source>
</evidence>
<dbReference type="PANTHER" id="PTHR35008:SF8">
    <property type="entry name" value="ALCOHOL DEHYDROGENASE CYTOCHROME C SUBUNIT"/>
    <property type="match status" value="1"/>
</dbReference>
<accession>A0A4D7QKD6</accession>
<dbReference type="GO" id="GO:0009055">
    <property type="term" value="F:electron transfer activity"/>
    <property type="evidence" value="ECO:0007669"/>
    <property type="project" value="InterPro"/>
</dbReference>
<dbReference type="PANTHER" id="PTHR35008">
    <property type="entry name" value="BLL4482 PROTEIN-RELATED"/>
    <property type="match status" value="1"/>
</dbReference>
<evidence type="ECO:0000256" key="4">
    <source>
        <dbReference type="PROSITE-ProRule" id="PRU00433"/>
    </source>
</evidence>
<name>A0A4D7QKD6_9HYPH</name>
<dbReference type="InterPro" id="IPR009056">
    <property type="entry name" value="Cyt_c-like_dom"/>
</dbReference>
<keyword evidence="5" id="KW-0732">Signal</keyword>
<feature type="domain" description="Cytochrome c" evidence="6">
    <location>
        <begin position="33"/>
        <end position="143"/>
    </location>
</feature>
<dbReference type="RefSeq" id="WP_137098116.1">
    <property type="nucleotide sequence ID" value="NZ_CP039865.1"/>
</dbReference>
<keyword evidence="3 4" id="KW-0408">Iron</keyword>
<dbReference type="Pfam" id="PF00034">
    <property type="entry name" value="Cytochrom_C"/>
    <property type="match status" value="1"/>
</dbReference>
<reference evidence="7 8" key="1">
    <citation type="submission" date="2019-04" db="EMBL/GenBank/DDBJ databases">
        <title>Phreatobacter aquaticus sp. nov.</title>
        <authorList>
            <person name="Choi A."/>
            <person name="Baek K."/>
        </authorList>
    </citation>
    <scope>NUCLEOTIDE SEQUENCE [LARGE SCALE GENOMIC DNA]</scope>
    <source>
        <strain evidence="7 8">NMCR1094</strain>
    </source>
</reference>
<feature type="domain" description="Cytochrome c" evidence="6">
    <location>
        <begin position="172"/>
        <end position="285"/>
    </location>
</feature>
<evidence type="ECO:0000313" key="8">
    <source>
        <dbReference type="Proteomes" id="UP000298588"/>
    </source>
</evidence>
<dbReference type="Proteomes" id="UP000298588">
    <property type="component" value="Chromosome"/>
</dbReference>
<evidence type="ECO:0000313" key="7">
    <source>
        <dbReference type="EMBL" id="QCK84782.1"/>
    </source>
</evidence>
<protein>
    <submittedName>
        <fullName evidence="7">Cytochrome c</fullName>
    </submittedName>
</protein>